<name>A0ABS8ZKB5_9PSEU</name>
<protein>
    <submittedName>
        <fullName evidence="5">Nucleotide sugar dehydrogenase</fullName>
    </submittedName>
</protein>
<dbReference type="RefSeq" id="WP_233728322.1">
    <property type="nucleotide sequence ID" value="NZ_JAJVCN010000002.1"/>
</dbReference>
<dbReference type="SUPFAM" id="SSF52413">
    <property type="entry name" value="UDP-glucose/GDP-mannose dehydrogenase C-terminal domain"/>
    <property type="match status" value="1"/>
</dbReference>
<reference evidence="5 6" key="1">
    <citation type="submission" date="2021-12" db="EMBL/GenBank/DDBJ databases">
        <title>Genome sequence of Kibdelosporangium philippinense ATCC 49844.</title>
        <authorList>
            <person name="Fedorov E.A."/>
            <person name="Omeragic M."/>
            <person name="Shalygina K.F."/>
            <person name="Maclea K.S."/>
        </authorList>
    </citation>
    <scope>NUCLEOTIDE SEQUENCE [LARGE SCALE GENOMIC DNA]</scope>
    <source>
        <strain evidence="5 6">ATCC 49844</strain>
    </source>
</reference>
<dbReference type="InterPro" id="IPR001732">
    <property type="entry name" value="UDP-Glc/GDP-Man_DH_N"/>
</dbReference>
<evidence type="ECO:0000256" key="3">
    <source>
        <dbReference type="PIRNR" id="PIRNR000124"/>
    </source>
</evidence>
<gene>
    <name evidence="5" type="ORF">LWC34_29350</name>
</gene>
<organism evidence="5 6">
    <name type="scientific">Kibdelosporangium philippinense</name>
    <dbReference type="NCBI Taxonomy" id="211113"/>
    <lineage>
        <taxon>Bacteria</taxon>
        <taxon>Bacillati</taxon>
        <taxon>Actinomycetota</taxon>
        <taxon>Actinomycetes</taxon>
        <taxon>Pseudonocardiales</taxon>
        <taxon>Pseudonocardiaceae</taxon>
        <taxon>Kibdelosporangium</taxon>
    </lineage>
</organism>
<dbReference type="PIRSF" id="PIRSF000124">
    <property type="entry name" value="UDPglc_GDPman_dh"/>
    <property type="match status" value="1"/>
</dbReference>
<dbReference type="Gene3D" id="3.40.50.720">
    <property type="entry name" value="NAD(P)-binding Rossmann-like Domain"/>
    <property type="match status" value="2"/>
</dbReference>
<keyword evidence="2" id="KW-0520">NAD</keyword>
<evidence type="ECO:0000256" key="1">
    <source>
        <dbReference type="ARBA" id="ARBA00023002"/>
    </source>
</evidence>
<dbReference type="SMART" id="SM00984">
    <property type="entry name" value="UDPG_MGDP_dh_C"/>
    <property type="match status" value="1"/>
</dbReference>
<dbReference type="SUPFAM" id="SSF51735">
    <property type="entry name" value="NAD(P)-binding Rossmann-fold domains"/>
    <property type="match status" value="1"/>
</dbReference>
<dbReference type="SUPFAM" id="SSF48179">
    <property type="entry name" value="6-phosphogluconate dehydrogenase C-terminal domain-like"/>
    <property type="match status" value="1"/>
</dbReference>
<dbReference type="EMBL" id="JAJVCN010000002">
    <property type="protein sequence ID" value="MCE7006903.1"/>
    <property type="molecule type" value="Genomic_DNA"/>
</dbReference>
<dbReference type="InterPro" id="IPR014026">
    <property type="entry name" value="UDP-Glc/GDP-Man_DH_dimer"/>
</dbReference>
<evidence type="ECO:0000313" key="6">
    <source>
        <dbReference type="Proteomes" id="UP001521150"/>
    </source>
</evidence>
<dbReference type="Proteomes" id="UP001521150">
    <property type="component" value="Unassembled WGS sequence"/>
</dbReference>
<dbReference type="InterPro" id="IPR014027">
    <property type="entry name" value="UDP-Glc/GDP-Man_DH_C"/>
</dbReference>
<dbReference type="Pfam" id="PF00984">
    <property type="entry name" value="UDPG_MGDP_dh"/>
    <property type="match status" value="1"/>
</dbReference>
<keyword evidence="1" id="KW-0560">Oxidoreductase</keyword>
<evidence type="ECO:0000313" key="5">
    <source>
        <dbReference type="EMBL" id="MCE7006903.1"/>
    </source>
</evidence>
<dbReference type="Pfam" id="PF03721">
    <property type="entry name" value="UDPG_MGDP_dh_N"/>
    <property type="match status" value="1"/>
</dbReference>
<dbReference type="PANTHER" id="PTHR43491:SF1">
    <property type="entry name" value="UDP-N-ACETYL-D-MANNOSAMINE DEHYDROGENASE"/>
    <property type="match status" value="1"/>
</dbReference>
<sequence length="423" mass="45533">MTLGRQRVVVVGQGYVGLPLSLSAAQSGHTVIGYDVDEGKVKRLSAGESFTDNVSTDLLRQMLGLGRYTPTTKSDDCAEFDVAVLAVPTPLQDGVPDISLLRTATREVAGHLRPGATVIVESTTYPGTTADIIAPILQDGSGLVAGSDFHLGFSPERIDPGNRVWTLTNTPKIVSGIDPASLKAVQSFYETVVDRTVPVSTTQVAELAKLLENTFRHVNIALVNELAMLSHRMGIPIWETIDAAATKPFGFMAFQPGPGVGGHCLPVDPTYLSWHVERTLGLPFRFIELANGINSRMPEYVAWRIQKGLSERGKPIDGARIILLGLAYKKNIGDTRESPAVPLAELLTANGAQVWCSDPHVAAPPHMMSTTSQLHPTATELAEADAVVLVTDHDLFDLEMIQQEAQFVLDCRNRLTGAAVEAL</sequence>
<dbReference type="NCBIfam" id="TIGR03026">
    <property type="entry name" value="NDP-sugDHase"/>
    <property type="match status" value="1"/>
</dbReference>
<accession>A0ABS8ZKB5</accession>
<dbReference type="InterPro" id="IPR008927">
    <property type="entry name" value="6-PGluconate_DH-like_C_sf"/>
</dbReference>
<feature type="domain" description="UDP-glucose/GDP-mannose dehydrogenase C-terminal" evidence="4">
    <location>
        <begin position="322"/>
        <end position="417"/>
    </location>
</feature>
<dbReference type="InterPro" id="IPR036220">
    <property type="entry name" value="UDP-Glc/GDP-Man_DH_C_sf"/>
</dbReference>
<dbReference type="InterPro" id="IPR017476">
    <property type="entry name" value="UDP-Glc/GDP-Man"/>
</dbReference>
<proteinExistence type="inferred from homology"/>
<evidence type="ECO:0000259" key="4">
    <source>
        <dbReference type="SMART" id="SM00984"/>
    </source>
</evidence>
<dbReference type="InterPro" id="IPR036291">
    <property type="entry name" value="NAD(P)-bd_dom_sf"/>
</dbReference>
<comment type="similarity">
    <text evidence="3">Belongs to the UDP-glucose/GDP-mannose dehydrogenase family.</text>
</comment>
<dbReference type="InterPro" id="IPR028359">
    <property type="entry name" value="UDP_ManNAc/GlcNAc_DH"/>
</dbReference>
<dbReference type="PANTHER" id="PTHR43491">
    <property type="entry name" value="UDP-N-ACETYL-D-MANNOSAMINE DEHYDROGENASE"/>
    <property type="match status" value="1"/>
</dbReference>
<dbReference type="PIRSF" id="PIRSF500136">
    <property type="entry name" value="UDP_ManNAc_DH"/>
    <property type="match status" value="1"/>
</dbReference>
<evidence type="ECO:0000256" key="2">
    <source>
        <dbReference type="ARBA" id="ARBA00023027"/>
    </source>
</evidence>
<dbReference type="Pfam" id="PF03720">
    <property type="entry name" value="UDPG_MGDP_dh_C"/>
    <property type="match status" value="1"/>
</dbReference>
<comment type="caution">
    <text evidence="5">The sequence shown here is derived from an EMBL/GenBank/DDBJ whole genome shotgun (WGS) entry which is preliminary data.</text>
</comment>
<keyword evidence="6" id="KW-1185">Reference proteome</keyword>